<protein>
    <recommendedName>
        <fullName evidence="4">Vacuolar protein sorting-associated protein 62</fullName>
    </recommendedName>
</protein>
<evidence type="ECO:0000256" key="1">
    <source>
        <dbReference type="SAM" id="SignalP"/>
    </source>
</evidence>
<feature type="chain" id="PRO_5004895721" description="Vacuolar protein sorting-associated protein 62" evidence="1">
    <location>
        <begin position="21"/>
        <end position="344"/>
    </location>
</feature>
<evidence type="ECO:0008006" key="4">
    <source>
        <dbReference type="Google" id="ProtNLM"/>
    </source>
</evidence>
<evidence type="ECO:0000313" key="2">
    <source>
        <dbReference type="EMBL" id="EWC47694.1"/>
    </source>
</evidence>
<dbReference type="AlphaFoldDB" id="W7HVY6"/>
<dbReference type="OrthoDB" id="188042at2759"/>
<sequence>MSLIRTTLLQICFSCALVQAASIARRAPAGVPQFALDYGPLIYLHSGDPYRPSDISSMLANAQPKVNFEPVAGAPNPLTLDNLNALNGLGGESVYLTATKDVATDNQQAWLKGVAPNSAGKTDGAISSAIIVNEKDSTTTDVFYFFFYNYNSAPPVLGITFGDHVGDWEHIMIRFKDGVPSAVWYSQHADGQAFTYSATRKNGKRPIGYSSKGSHANYAVDGKHDHTIPQVNLPANFLLTDDTNAGILWDPLSSAYFVKFDGPSNTFTAYDPDTPVNWLYYNGKWGDKQYPTSHKNQYVILGQPRFADGPSGPLSKDLNRQNVCPGSVKTCWVRPFLTAKKAKT</sequence>
<dbReference type="EMBL" id="KI966408">
    <property type="protein sequence ID" value="EWC47694.1"/>
    <property type="molecule type" value="Genomic_DNA"/>
</dbReference>
<dbReference type="PANTHER" id="PTHR48174">
    <property type="entry name" value="DUF946 FAMILY PROTEIN"/>
    <property type="match status" value="1"/>
</dbReference>
<organism evidence="2 3">
    <name type="scientific">Drechslerella stenobrocha 248</name>
    <dbReference type="NCBI Taxonomy" id="1043628"/>
    <lineage>
        <taxon>Eukaryota</taxon>
        <taxon>Fungi</taxon>
        <taxon>Dikarya</taxon>
        <taxon>Ascomycota</taxon>
        <taxon>Pezizomycotina</taxon>
        <taxon>Orbiliomycetes</taxon>
        <taxon>Orbiliales</taxon>
        <taxon>Orbiliaceae</taxon>
        <taxon>Drechslerella</taxon>
    </lineage>
</organism>
<accession>W7HVY6</accession>
<dbReference type="PANTHER" id="PTHR48174:SF5">
    <property type="entry name" value="VACUOLAR PROTEIN SORTING-ASSOCIATED PROTEIN 62"/>
    <property type="match status" value="1"/>
</dbReference>
<keyword evidence="3" id="KW-1185">Reference proteome</keyword>
<name>W7HVY6_9PEZI</name>
<dbReference type="InterPro" id="IPR009291">
    <property type="entry name" value="Vps62"/>
</dbReference>
<evidence type="ECO:0000313" key="3">
    <source>
        <dbReference type="Proteomes" id="UP000024837"/>
    </source>
</evidence>
<dbReference type="HOGENOM" id="CLU_024079_0_1_1"/>
<dbReference type="Proteomes" id="UP000024837">
    <property type="component" value="Unassembled WGS sequence"/>
</dbReference>
<gene>
    <name evidence="2" type="ORF">DRE_02894</name>
</gene>
<reference evidence="2 3" key="1">
    <citation type="submission" date="2013-05" db="EMBL/GenBank/DDBJ databases">
        <title>Drechslerella stenobrocha genome reveals carnivorous origination and mechanical trapping mechanism of predatory fungi.</title>
        <authorList>
            <person name="Liu X."/>
            <person name="Zhang W."/>
            <person name="Liu K."/>
        </authorList>
    </citation>
    <scope>NUCLEOTIDE SEQUENCE [LARGE SCALE GENOMIC DNA]</scope>
    <source>
        <strain evidence="2 3">248</strain>
    </source>
</reference>
<keyword evidence="1" id="KW-0732">Signal</keyword>
<feature type="signal peptide" evidence="1">
    <location>
        <begin position="1"/>
        <end position="20"/>
    </location>
</feature>
<dbReference type="Pfam" id="PF06101">
    <property type="entry name" value="Vps62"/>
    <property type="match status" value="1"/>
</dbReference>
<proteinExistence type="predicted"/>